<keyword evidence="2" id="KW-0805">Transcription regulation</keyword>
<evidence type="ECO:0000259" key="6">
    <source>
        <dbReference type="PROSITE" id="PS50977"/>
    </source>
</evidence>
<dbReference type="PRINTS" id="PR00400">
    <property type="entry name" value="TETREPRESSOR"/>
</dbReference>
<dbReference type="Proteomes" id="UP000524237">
    <property type="component" value="Unassembled WGS sequence"/>
</dbReference>
<sequence>MRQDREVVESDRRRAGRPTVAILDRARIVEAGLRLLDQSGIEGFTMARLAAELRVQPSALYNHVSGKEDVLSGIRERVSDRIDVSEFLLKPWNEAVIGWAYSYRGAFAAHPPTIAMFAIMPISDARITMAMYEQVVTSFIAGGWPEAKVLSVIVALESFILGSALDAIAPFDMLDPGEDRTQFPQLARVTLARSDEIHGAEIPDDAFNEGLRALVMGLENRLVQIKAEKS</sequence>
<evidence type="ECO:0000256" key="1">
    <source>
        <dbReference type="ARBA" id="ARBA00022491"/>
    </source>
</evidence>
<dbReference type="SUPFAM" id="SSF48498">
    <property type="entry name" value="Tetracyclin repressor-like, C-terminal domain"/>
    <property type="match status" value="1"/>
</dbReference>
<dbReference type="InterPro" id="IPR004111">
    <property type="entry name" value="Repressor_TetR_C"/>
</dbReference>
<dbReference type="InterPro" id="IPR050109">
    <property type="entry name" value="HTH-type_TetR-like_transc_reg"/>
</dbReference>
<evidence type="ECO:0000313" key="7">
    <source>
        <dbReference type="EMBL" id="MBA8829500.1"/>
    </source>
</evidence>
<dbReference type="GO" id="GO:0000976">
    <property type="term" value="F:transcription cis-regulatory region binding"/>
    <property type="evidence" value="ECO:0007669"/>
    <property type="project" value="TreeGrafter"/>
</dbReference>
<dbReference type="InterPro" id="IPR001647">
    <property type="entry name" value="HTH_TetR"/>
</dbReference>
<evidence type="ECO:0000256" key="3">
    <source>
        <dbReference type="ARBA" id="ARBA00023125"/>
    </source>
</evidence>
<accession>A0A7W3PPI3</accession>
<keyword evidence="3 5" id="KW-0238">DNA-binding</keyword>
<keyword evidence="8" id="KW-1185">Reference proteome</keyword>
<name>A0A7W3PPI3_9MICO</name>
<dbReference type="PROSITE" id="PS50977">
    <property type="entry name" value="HTH_TETR_2"/>
    <property type="match status" value="1"/>
</dbReference>
<feature type="domain" description="HTH tetR-type" evidence="6">
    <location>
        <begin position="22"/>
        <end position="82"/>
    </location>
</feature>
<dbReference type="InterPro" id="IPR036271">
    <property type="entry name" value="Tet_transcr_reg_TetR-rel_C_sf"/>
</dbReference>
<gene>
    <name evidence="7" type="ORF">FB555_001609</name>
</gene>
<dbReference type="PANTHER" id="PTHR30055">
    <property type="entry name" value="HTH-TYPE TRANSCRIPTIONAL REGULATOR RUTR"/>
    <property type="match status" value="1"/>
</dbReference>
<dbReference type="GO" id="GO:0003700">
    <property type="term" value="F:DNA-binding transcription factor activity"/>
    <property type="evidence" value="ECO:0007669"/>
    <property type="project" value="TreeGrafter"/>
</dbReference>
<organism evidence="7 8">
    <name type="scientific">Alpinimonas psychrophila</name>
    <dbReference type="NCBI Taxonomy" id="748908"/>
    <lineage>
        <taxon>Bacteria</taxon>
        <taxon>Bacillati</taxon>
        <taxon>Actinomycetota</taxon>
        <taxon>Actinomycetes</taxon>
        <taxon>Micrococcales</taxon>
        <taxon>Microbacteriaceae</taxon>
        <taxon>Alpinimonas</taxon>
    </lineage>
</organism>
<dbReference type="GO" id="GO:0046677">
    <property type="term" value="P:response to antibiotic"/>
    <property type="evidence" value="ECO:0007669"/>
    <property type="project" value="InterPro"/>
</dbReference>
<evidence type="ECO:0000313" key="8">
    <source>
        <dbReference type="Proteomes" id="UP000524237"/>
    </source>
</evidence>
<dbReference type="Gene3D" id="1.10.357.10">
    <property type="entry name" value="Tetracycline Repressor, domain 2"/>
    <property type="match status" value="1"/>
</dbReference>
<dbReference type="Pfam" id="PF00440">
    <property type="entry name" value="TetR_N"/>
    <property type="match status" value="1"/>
</dbReference>
<feature type="DNA-binding region" description="H-T-H motif" evidence="5">
    <location>
        <begin position="45"/>
        <end position="64"/>
    </location>
</feature>
<dbReference type="Pfam" id="PF02909">
    <property type="entry name" value="TetR_C_1"/>
    <property type="match status" value="1"/>
</dbReference>
<dbReference type="GO" id="GO:0045892">
    <property type="term" value="P:negative regulation of DNA-templated transcription"/>
    <property type="evidence" value="ECO:0007669"/>
    <property type="project" value="InterPro"/>
</dbReference>
<protein>
    <submittedName>
        <fullName evidence="7">AcrR family transcriptional regulator</fullName>
    </submittedName>
</protein>
<evidence type="ECO:0000256" key="4">
    <source>
        <dbReference type="ARBA" id="ARBA00023163"/>
    </source>
</evidence>
<dbReference type="PANTHER" id="PTHR30055:SF151">
    <property type="entry name" value="TRANSCRIPTIONAL REGULATORY PROTEIN"/>
    <property type="match status" value="1"/>
</dbReference>
<dbReference type="InterPro" id="IPR009057">
    <property type="entry name" value="Homeodomain-like_sf"/>
</dbReference>
<proteinExistence type="predicted"/>
<keyword evidence="1" id="KW-0678">Repressor</keyword>
<comment type="caution">
    <text evidence="7">The sequence shown here is derived from an EMBL/GenBank/DDBJ whole genome shotgun (WGS) entry which is preliminary data.</text>
</comment>
<dbReference type="AlphaFoldDB" id="A0A7W3PPI3"/>
<evidence type="ECO:0000256" key="2">
    <source>
        <dbReference type="ARBA" id="ARBA00023015"/>
    </source>
</evidence>
<dbReference type="InterPro" id="IPR003012">
    <property type="entry name" value="Tet_transcr_reg_TetR"/>
</dbReference>
<dbReference type="RefSeq" id="WP_182484934.1">
    <property type="nucleotide sequence ID" value="NZ_JACGWU010000005.1"/>
</dbReference>
<dbReference type="SUPFAM" id="SSF46689">
    <property type="entry name" value="Homeodomain-like"/>
    <property type="match status" value="1"/>
</dbReference>
<evidence type="ECO:0000256" key="5">
    <source>
        <dbReference type="PROSITE-ProRule" id="PRU00335"/>
    </source>
</evidence>
<reference evidence="7 8" key="1">
    <citation type="submission" date="2020-07" db="EMBL/GenBank/DDBJ databases">
        <title>Sequencing the genomes of 1000 actinobacteria strains.</title>
        <authorList>
            <person name="Klenk H.-P."/>
        </authorList>
    </citation>
    <scope>NUCLEOTIDE SEQUENCE [LARGE SCALE GENOMIC DNA]</scope>
    <source>
        <strain evidence="7 8">DSM 23737</strain>
    </source>
</reference>
<keyword evidence="4" id="KW-0804">Transcription</keyword>
<dbReference type="EMBL" id="JACGWU010000005">
    <property type="protein sequence ID" value="MBA8829500.1"/>
    <property type="molecule type" value="Genomic_DNA"/>
</dbReference>